<accession>A0A0G3CG62</accession>
<gene>
    <name evidence="1" type="ORF">MCM1_1027</name>
</gene>
<name>A0A0G3CG62_METBA</name>
<dbReference type="Proteomes" id="UP000035331">
    <property type="component" value="Chromosome"/>
</dbReference>
<sequence length="62" mass="7378">MPISLIICIKLIRRKNRKFRKSFLNTIKKKTVIIVLLHLRFLLKEMIGGEIKAGIKRKFELE</sequence>
<dbReference type="EMBL" id="CP008746">
    <property type="protein sequence ID" value="AKJ38087.1"/>
    <property type="molecule type" value="Genomic_DNA"/>
</dbReference>
<reference evidence="1 2" key="2">
    <citation type="journal article" date="2015" name="Stand. Genomic Sci.">
        <title>The complete genome sequence of the rumen methanogen Methanosarcina barkeri CM1.</title>
        <authorList>
            <person name="Lambie S.C."/>
            <person name="Kelly W.J."/>
            <person name="Leahy S.C."/>
            <person name="Li D."/>
            <person name="Reilly K."/>
            <person name="McAllister T.A."/>
            <person name="Valle E.R."/>
            <person name="Attwood G.T."/>
            <person name="Altermann E."/>
        </authorList>
    </citation>
    <scope>NUCLEOTIDE SEQUENCE [LARGE SCALE GENOMIC DNA]</scope>
    <source>
        <strain evidence="1 2">CM1</strain>
    </source>
</reference>
<dbReference type="AlphaFoldDB" id="A0A0G3CG62"/>
<proteinExistence type="predicted"/>
<protein>
    <submittedName>
        <fullName evidence="1">Uncharacterized protein</fullName>
    </submittedName>
</protein>
<reference evidence="2" key="1">
    <citation type="submission" date="2014-06" db="EMBL/GenBank/DDBJ databases">
        <title>The complete genome sequence of Methanosarcina barkeri CM1.</title>
        <authorList>
            <consortium name="Pastoral Greenhouse Gas Research Consortium"/>
            <person name="Lambie S.C."/>
            <person name="Leahy S.C."/>
            <person name="Kelly W.J."/>
            <person name="Li D."/>
            <person name="Reilly K."/>
            <person name="Attwood G.T."/>
            <person name="Altermann E."/>
        </authorList>
    </citation>
    <scope>NUCLEOTIDE SEQUENCE [LARGE SCALE GENOMIC DNA]</scope>
    <source>
        <strain evidence="2">CM1</strain>
    </source>
</reference>
<evidence type="ECO:0000313" key="2">
    <source>
        <dbReference type="Proteomes" id="UP000035331"/>
    </source>
</evidence>
<organism evidence="1 2">
    <name type="scientific">Methanosarcina barkeri CM1</name>
    <dbReference type="NCBI Taxonomy" id="796385"/>
    <lineage>
        <taxon>Archaea</taxon>
        <taxon>Methanobacteriati</taxon>
        <taxon>Methanobacteriota</taxon>
        <taxon>Stenosarchaea group</taxon>
        <taxon>Methanomicrobia</taxon>
        <taxon>Methanosarcinales</taxon>
        <taxon>Methanosarcinaceae</taxon>
        <taxon>Methanosarcina</taxon>
    </lineage>
</organism>
<evidence type="ECO:0000313" key="1">
    <source>
        <dbReference type="EMBL" id="AKJ38087.1"/>
    </source>
</evidence>
<dbReference type="PATRIC" id="fig|796385.3.peg.1289"/>